<keyword evidence="8 10" id="KW-0472">Membrane</keyword>
<gene>
    <name evidence="11" type="ORF">HGG79_18315</name>
</gene>
<sequence length="455" mass="50286">MKDIREKLLTESPRKLMFQLCTPAIIGMVVIGLYSFMDGVFAGQLVGEQAMGAISVAFPLTFFNSGISTLIGVGSASILSRAIGKKNQKIIDTIMGNLIAWVILFSTVIMILGLTFTTQLLQISGASGEILELGVRYLRIIFIGSIFVNFAQSANMVIRGEGLMKKAMLIMGFGAILNIILDPILMKIFGDMAIEGAAIATVISQIIQAVLTLNYFKKKSKVVKINKIKIDKNIKSEMFSVGSSAMMMQVLMFIQQTLLYRMAFKYGGDNQGILMSANLRIYAFSFIPLWGMSQGLQPVVGTNFGAGFYERVKKANNTFIVGATVLALVFWIPIEFLPKQVLSLFITNENLVLSGIENFRTFYSSFPLYGILVIMIAFFQSIGNGKTAGLLVMFRQVILFVPAILLLPKAFALTAVWFTQPLVDTLIIIVGIVIMFRQYKKMVSKFISSGIEQRR</sequence>
<feature type="transmembrane region" description="Helical" evidence="10">
    <location>
        <begin position="137"/>
        <end position="158"/>
    </location>
</feature>
<protein>
    <recommendedName>
        <fullName evidence="3">Multidrug export protein MepA</fullName>
    </recommendedName>
</protein>
<evidence type="ECO:0000256" key="3">
    <source>
        <dbReference type="ARBA" id="ARBA00022106"/>
    </source>
</evidence>
<dbReference type="InterPro" id="IPR048279">
    <property type="entry name" value="MdtK-like"/>
</dbReference>
<evidence type="ECO:0000256" key="4">
    <source>
        <dbReference type="ARBA" id="ARBA00022448"/>
    </source>
</evidence>
<accession>A0A923EE27</accession>
<dbReference type="PANTHER" id="PTHR43823:SF3">
    <property type="entry name" value="MULTIDRUG EXPORT PROTEIN MEPA"/>
    <property type="match status" value="1"/>
</dbReference>
<dbReference type="EMBL" id="JAAZWO010000034">
    <property type="protein sequence ID" value="MBC2399704.1"/>
    <property type="molecule type" value="Genomic_DNA"/>
</dbReference>
<dbReference type="GO" id="GO:0046677">
    <property type="term" value="P:response to antibiotic"/>
    <property type="evidence" value="ECO:0007669"/>
    <property type="project" value="UniProtKB-KW"/>
</dbReference>
<dbReference type="InterPro" id="IPR045070">
    <property type="entry name" value="MATE_MepA-like"/>
</dbReference>
<feature type="transmembrane region" description="Helical" evidence="10">
    <location>
        <begin position="98"/>
        <end position="117"/>
    </location>
</feature>
<evidence type="ECO:0000256" key="8">
    <source>
        <dbReference type="ARBA" id="ARBA00023136"/>
    </source>
</evidence>
<evidence type="ECO:0000313" key="12">
    <source>
        <dbReference type="Proteomes" id="UP000563151"/>
    </source>
</evidence>
<keyword evidence="7 10" id="KW-1133">Transmembrane helix</keyword>
<feature type="transmembrane region" description="Helical" evidence="10">
    <location>
        <begin position="16"/>
        <end position="36"/>
    </location>
</feature>
<feature type="transmembrane region" description="Helical" evidence="10">
    <location>
        <begin position="361"/>
        <end position="379"/>
    </location>
</feature>
<evidence type="ECO:0000313" key="11">
    <source>
        <dbReference type="EMBL" id="MBC2399704.1"/>
    </source>
</evidence>
<feature type="transmembrane region" description="Helical" evidence="10">
    <location>
        <begin position="237"/>
        <end position="259"/>
    </location>
</feature>
<evidence type="ECO:0000256" key="9">
    <source>
        <dbReference type="ARBA" id="ARBA00023251"/>
    </source>
</evidence>
<keyword evidence="9" id="KW-0046">Antibiotic resistance</keyword>
<evidence type="ECO:0000256" key="5">
    <source>
        <dbReference type="ARBA" id="ARBA00022475"/>
    </source>
</evidence>
<organism evidence="11 12">
    <name type="scientific">Clostridium tetanomorphum</name>
    <dbReference type="NCBI Taxonomy" id="1553"/>
    <lineage>
        <taxon>Bacteria</taxon>
        <taxon>Bacillati</taxon>
        <taxon>Bacillota</taxon>
        <taxon>Clostridia</taxon>
        <taxon>Eubacteriales</taxon>
        <taxon>Clostridiaceae</taxon>
        <taxon>Clostridium</taxon>
    </lineage>
</organism>
<feature type="transmembrane region" description="Helical" evidence="10">
    <location>
        <begin position="56"/>
        <end position="78"/>
    </location>
</feature>
<dbReference type="GO" id="GO:0042910">
    <property type="term" value="F:xenobiotic transmembrane transporter activity"/>
    <property type="evidence" value="ECO:0007669"/>
    <property type="project" value="InterPro"/>
</dbReference>
<dbReference type="GO" id="GO:0005886">
    <property type="term" value="C:plasma membrane"/>
    <property type="evidence" value="ECO:0007669"/>
    <property type="project" value="UniProtKB-SubCell"/>
</dbReference>
<dbReference type="CDD" id="cd13143">
    <property type="entry name" value="MATE_MepA_like"/>
    <property type="match status" value="1"/>
</dbReference>
<dbReference type="GO" id="GO:0015297">
    <property type="term" value="F:antiporter activity"/>
    <property type="evidence" value="ECO:0007669"/>
    <property type="project" value="InterPro"/>
</dbReference>
<feature type="transmembrane region" description="Helical" evidence="10">
    <location>
        <begin position="417"/>
        <end position="436"/>
    </location>
</feature>
<feature type="transmembrane region" description="Helical" evidence="10">
    <location>
        <begin position="391"/>
        <end position="411"/>
    </location>
</feature>
<dbReference type="NCBIfam" id="TIGR00797">
    <property type="entry name" value="matE"/>
    <property type="match status" value="1"/>
</dbReference>
<evidence type="ECO:0000256" key="2">
    <source>
        <dbReference type="ARBA" id="ARBA00008417"/>
    </source>
</evidence>
<dbReference type="AlphaFoldDB" id="A0A923EE27"/>
<feature type="transmembrane region" description="Helical" evidence="10">
    <location>
        <begin position="317"/>
        <end position="334"/>
    </location>
</feature>
<comment type="similarity">
    <text evidence="2">Belongs to the multi antimicrobial extrusion (MATE) (TC 2.A.66.1) family. MepA subfamily.</text>
</comment>
<evidence type="ECO:0000256" key="10">
    <source>
        <dbReference type="SAM" id="Phobius"/>
    </source>
</evidence>
<evidence type="ECO:0000256" key="1">
    <source>
        <dbReference type="ARBA" id="ARBA00004651"/>
    </source>
</evidence>
<dbReference type="Proteomes" id="UP000563151">
    <property type="component" value="Unassembled WGS sequence"/>
</dbReference>
<keyword evidence="5" id="KW-1003">Cell membrane</keyword>
<comment type="caution">
    <text evidence="11">The sequence shown here is derived from an EMBL/GenBank/DDBJ whole genome shotgun (WGS) entry which is preliminary data.</text>
</comment>
<feature type="transmembrane region" description="Helical" evidence="10">
    <location>
        <begin position="170"/>
        <end position="190"/>
    </location>
</feature>
<evidence type="ECO:0000256" key="7">
    <source>
        <dbReference type="ARBA" id="ARBA00022989"/>
    </source>
</evidence>
<feature type="transmembrane region" description="Helical" evidence="10">
    <location>
        <begin position="196"/>
        <end position="216"/>
    </location>
</feature>
<keyword evidence="6 10" id="KW-0812">Transmembrane</keyword>
<dbReference type="InterPro" id="IPR002528">
    <property type="entry name" value="MATE_fam"/>
</dbReference>
<dbReference type="InterPro" id="IPR051327">
    <property type="entry name" value="MATE_MepA_subfamily"/>
</dbReference>
<keyword evidence="4" id="KW-0813">Transport</keyword>
<dbReference type="PANTHER" id="PTHR43823">
    <property type="entry name" value="SPORULATION PROTEIN YKVU"/>
    <property type="match status" value="1"/>
</dbReference>
<keyword evidence="12" id="KW-1185">Reference proteome</keyword>
<comment type="subcellular location">
    <subcellularLocation>
        <location evidence="1">Cell membrane</location>
        <topology evidence="1">Multi-pass membrane protein</topology>
    </subcellularLocation>
</comment>
<proteinExistence type="inferred from homology"/>
<reference evidence="11 12" key="1">
    <citation type="submission" date="2020-04" db="EMBL/GenBank/DDBJ databases">
        <title>Genomic insights into acetone-butanol-ethanol (ABE) fermentation by sequencing solventogenic clostridia strains.</title>
        <authorList>
            <person name="Brown S."/>
        </authorList>
    </citation>
    <scope>NUCLEOTIDE SEQUENCE [LARGE SCALE GENOMIC DNA]</scope>
    <source>
        <strain evidence="11 12">DJ011</strain>
    </source>
</reference>
<dbReference type="Pfam" id="PF01554">
    <property type="entry name" value="MatE"/>
    <property type="match status" value="2"/>
</dbReference>
<dbReference type="RefSeq" id="WP_173680274.1">
    <property type="nucleotide sequence ID" value="NZ_JAAZWO010000034.1"/>
</dbReference>
<name>A0A923EE27_CLOTT</name>
<dbReference type="PIRSF" id="PIRSF006603">
    <property type="entry name" value="DinF"/>
    <property type="match status" value="1"/>
</dbReference>
<evidence type="ECO:0000256" key="6">
    <source>
        <dbReference type="ARBA" id="ARBA00022692"/>
    </source>
</evidence>